<accession>A0A916ZIU7</accession>
<keyword evidence="2" id="KW-1185">Reference proteome</keyword>
<dbReference type="Proteomes" id="UP000612456">
    <property type="component" value="Unassembled WGS sequence"/>
</dbReference>
<reference evidence="1" key="2">
    <citation type="submission" date="2020-09" db="EMBL/GenBank/DDBJ databases">
        <authorList>
            <person name="Sun Q."/>
            <person name="Zhou Y."/>
        </authorList>
    </citation>
    <scope>NUCLEOTIDE SEQUENCE</scope>
    <source>
        <strain evidence="1">CGMCC 1.15178</strain>
    </source>
</reference>
<dbReference type="AlphaFoldDB" id="A0A916ZIU7"/>
<evidence type="ECO:0000313" key="2">
    <source>
        <dbReference type="Proteomes" id="UP000612456"/>
    </source>
</evidence>
<gene>
    <name evidence="1" type="ORF">GCM10010911_69060</name>
</gene>
<evidence type="ECO:0000313" key="1">
    <source>
        <dbReference type="EMBL" id="GGE00325.1"/>
    </source>
</evidence>
<protein>
    <submittedName>
        <fullName evidence="1">Uncharacterized protein</fullName>
    </submittedName>
</protein>
<reference evidence="1" key="1">
    <citation type="journal article" date="2014" name="Int. J. Syst. Evol. Microbiol.">
        <title>Complete genome sequence of Corynebacterium casei LMG S-19264T (=DSM 44701T), isolated from a smear-ripened cheese.</title>
        <authorList>
            <consortium name="US DOE Joint Genome Institute (JGI-PGF)"/>
            <person name="Walter F."/>
            <person name="Albersmeier A."/>
            <person name="Kalinowski J."/>
            <person name="Ruckert C."/>
        </authorList>
    </citation>
    <scope>NUCLEOTIDE SEQUENCE</scope>
    <source>
        <strain evidence="1">CGMCC 1.15178</strain>
    </source>
</reference>
<proteinExistence type="predicted"/>
<dbReference type="EMBL" id="BMHP01000014">
    <property type="protein sequence ID" value="GGE00325.1"/>
    <property type="molecule type" value="Genomic_DNA"/>
</dbReference>
<sequence>MMTSPSFAAKEHLNLAAKLADLKDDHYRILLALGALSELLIEKGLMTEEELEQKTAMLDVQLDALIDASLHPMA</sequence>
<organism evidence="1 2">
    <name type="scientific">Paenibacillus nasutitermitis</name>
    <dbReference type="NCBI Taxonomy" id="1652958"/>
    <lineage>
        <taxon>Bacteria</taxon>
        <taxon>Bacillati</taxon>
        <taxon>Bacillota</taxon>
        <taxon>Bacilli</taxon>
        <taxon>Bacillales</taxon>
        <taxon>Paenibacillaceae</taxon>
        <taxon>Paenibacillus</taxon>
    </lineage>
</organism>
<comment type="caution">
    <text evidence="1">The sequence shown here is derived from an EMBL/GenBank/DDBJ whole genome shotgun (WGS) entry which is preliminary data.</text>
</comment>
<name>A0A916ZIU7_9BACL</name>